<accession>A0A1Q2LES2</accession>
<proteinExistence type="predicted"/>
<protein>
    <submittedName>
        <fullName evidence="1">Uncharacterized protein</fullName>
    </submittedName>
</protein>
<dbReference type="Proteomes" id="UP000188298">
    <property type="component" value="Chromosome"/>
</dbReference>
<name>A0A1Q2LES2_9HELI</name>
<evidence type="ECO:0000313" key="1">
    <source>
        <dbReference type="EMBL" id="AQQ58931.1"/>
    </source>
</evidence>
<dbReference type="KEGG" id="hbl:XJ32_01130"/>
<evidence type="ECO:0000313" key="2">
    <source>
        <dbReference type="Proteomes" id="UP000188298"/>
    </source>
</evidence>
<sequence>MLKDQLEAEGRKLYDYAVKYNAKAETLGLTSFDKEKLEHARIRQSLKGITDPKELNKEQKEYLERNQGFIDWGYDKVFTKESKHHEELLRNETRKEIKSQTLNQALAMVSSNTSLTDIFRGKEHSKEQRQTILNEG</sequence>
<reference evidence="1 2" key="1">
    <citation type="submission" date="2017-02" db="EMBL/GenBank/DDBJ databases">
        <title>Whole genome sequencing of Helicobacter bilis strain AAQJH.</title>
        <authorList>
            <person name="Conlan S."/>
            <person name="Thomas P.J."/>
            <person name="Mullikin J."/>
            <person name="Palmore T.N."/>
            <person name="Frank K.M."/>
            <person name="Segre J.A."/>
        </authorList>
    </citation>
    <scope>NUCLEOTIDE SEQUENCE [LARGE SCALE GENOMIC DNA]</scope>
    <source>
        <strain evidence="1 2">AAQJH</strain>
    </source>
</reference>
<dbReference type="RefSeq" id="WP_077388065.1">
    <property type="nucleotide sequence ID" value="NZ_CP019645.1"/>
</dbReference>
<dbReference type="EMBL" id="CP019645">
    <property type="protein sequence ID" value="AQQ58931.1"/>
    <property type="molecule type" value="Genomic_DNA"/>
</dbReference>
<dbReference type="AlphaFoldDB" id="A0A1Q2LES2"/>
<organism evidence="1 2">
    <name type="scientific">Helicobacter bilis</name>
    <dbReference type="NCBI Taxonomy" id="37372"/>
    <lineage>
        <taxon>Bacteria</taxon>
        <taxon>Pseudomonadati</taxon>
        <taxon>Campylobacterota</taxon>
        <taxon>Epsilonproteobacteria</taxon>
        <taxon>Campylobacterales</taxon>
        <taxon>Helicobacteraceae</taxon>
        <taxon>Helicobacter</taxon>
    </lineage>
</organism>
<gene>
    <name evidence="1" type="ORF">XJ32_01130</name>
</gene>